<comment type="caution">
    <text evidence="3">The sequence shown here is derived from an EMBL/GenBank/DDBJ whole genome shotgun (WGS) entry which is preliminary data.</text>
</comment>
<evidence type="ECO:0000313" key="3">
    <source>
        <dbReference type="EMBL" id="GEU93503.1"/>
    </source>
</evidence>
<sequence length="626" mass="71240">MRFDVPKFTREELEKCRGVVYVMSKNGLITDWERFKESVMNRFRPSKYEDPQGALSKLLQLSTVEEYQVAKPTTLGDAFSLARVTEARLDDQATSVSVTTTKDVTSSGGNVSRTLGNIGSGNVHVLIDNGSTHSFVWPDVMEKMCLPVQSSKPFKVCIESGETLLCERPDVVLGIKWLQKLRKVTHDYAQQTMEFSLANTTYSLKGDESLRMKRISLHHMKALLEADDIYGVYEVHSFSMVTEGITRSTEMTESISPEIEQLLVQFSSLFQKQGFQWGDIENKAFQDLKARLSEALILGLLSFEDMFTVEADASDVGFDFAIEYKTGTMNVVADVLSHVYDEADEVIVAFMALSQPLVSLVDNLRNENETLDELKIIHQKLERKEVLDGFRQEQGMILFCDRYFIGVECKLKELLLSKFHNTSMIGHSGVKKILVGMSTLFYWKRMRKSIEDSIRYGRTCQCTLLRVYRYFRPLPASFNAPKKQLFKASGTKLNHSTAYHPQTDRQTEVVNRGLEQYLRAMVSDRPQHWAMYGHLPPLIIPYPSGSTKVADVEELLIERDVLLRQLKQSLAQAKNRIVMQANRKHHEVEYKIGDMTAMVDFVPGRAVTEAAQCKRVKYEAKCVDIG</sequence>
<keyword evidence="1" id="KW-0175">Coiled coil</keyword>
<dbReference type="PANTHER" id="PTHR37984">
    <property type="entry name" value="PROTEIN CBG26694"/>
    <property type="match status" value="1"/>
</dbReference>
<proteinExistence type="predicted"/>
<gene>
    <name evidence="3" type="ORF">Tci_065481</name>
</gene>
<dbReference type="SUPFAM" id="SSF53098">
    <property type="entry name" value="Ribonuclease H-like"/>
    <property type="match status" value="1"/>
</dbReference>
<dbReference type="SUPFAM" id="SSF56672">
    <property type="entry name" value="DNA/RNA polymerases"/>
    <property type="match status" value="1"/>
</dbReference>
<dbReference type="Gene3D" id="3.30.420.10">
    <property type="entry name" value="Ribonuclease H-like superfamily/Ribonuclease H"/>
    <property type="match status" value="1"/>
</dbReference>
<accession>A0A6L2P514</accession>
<dbReference type="InterPro" id="IPR012337">
    <property type="entry name" value="RNaseH-like_sf"/>
</dbReference>
<dbReference type="InterPro" id="IPR043502">
    <property type="entry name" value="DNA/RNA_pol_sf"/>
</dbReference>
<dbReference type="InterPro" id="IPR036397">
    <property type="entry name" value="RNaseH_sf"/>
</dbReference>
<protein>
    <recommendedName>
        <fullName evidence="2">Integrase zinc-binding domain-containing protein</fullName>
    </recommendedName>
</protein>
<evidence type="ECO:0000259" key="2">
    <source>
        <dbReference type="Pfam" id="PF17921"/>
    </source>
</evidence>
<reference evidence="3" key="1">
    <citation type="journal article" date="2019" name="Sci. Rep.">
        <title>Draft genome of Tanacetum cinerariifolium, the natural source of mosquito coil.</title>
        <authorList>
            <person name="Yamashiro T."/>
            <person name="Shiraishi A."/>
            <person name="Satake H."/>
            <person name="Nakayama K."/>
        </authorList>
    </citation>
    <scope>NUCLEOTIDE SEQUENCE</scope>
</reference>
<feature type="domain" description="Integrase zinc-binding" evidence="2">
    <location>
        <begin position="409"/>
        <end position="462"/>
    </location>
</feature>
<dbReference type="InterPro" id="IPR041588">
    <property type="entry name" value="Integrase_H2C2"/>
</dbReference>
<dbReference type="GO" id="GO:0003676">
    <property type="term" value="F:nucleic acid binding"/>
    <property type="evidence" value="ECO:0007669"/>
    <property type="project" value="InterPro"/>
</dbReference>
<dbReference type="CDD" id="cd00303">
    <property type="entry name" value="retropepsin_like"/>
    <property type="match status" value="1"/>
</dbReference>
<dbReference type="EMBL" id="BKCJ010010869">
    <property type="protein sequence ID" value="GEU93503.1"/>
    <property type="molecule type" value="Genomic_DNA"/>
</dbReference>
<dbReference type="PANTHER" id="PTHR37984:SF5">
    <property type="entry name" value="PROTEIN NYNRIN-LIKE"/>
    <property type="match status" value="1"/>
</dbReference>
<evidence type="ECO:0000256" key="1">
    <source>
        <dbReference type="SAM" id="Coils"/>
    </source>
</evidence>
<dbReference type="Gene3D" id="1.10.340.70">
    <property type="match status" value="1"/>
</dbReference>
<name>A0A6L2P514_TANCI</name>
<dbReference type="InterPro" id="IPR050951">
    <property type="entry name" value="Retrovirus_Pol_polyprotein"/>
</dbReference>
<feature type="coiled-coil region" evidence="1">
    <location>
        <begin position="552"/>
        <end position="583"/>
    </location>
</feature>
<dbReference type="Pfam" id="PF17921">
    <property type="entry name" value="Integrase_H2C2"/>
    <property type="match status" value="1"/>
</dbReference>
<organism evidence="3">
    <name type="scientific">Tanacetum cinerariifolium</name>
    <name type="common">Dalmatian daisy</name>
    <name type="synonym">Chrysanthemum cinerariifolium</name>
    <dbReference type="NCBI Taxonomy" id="118510"/>
    <lineage>
        <taxon>Eukaryota</taxon>
        <taxon>Viridiplantae</taxon>
        <taxon>Streptophyta</taxon>
        <taxon>Embryophyta</taxon>
        <taxon>Tracheophyta</taxon>
        <taxon>Spermatophyta</taxon>
        <taxon>Magnoliopsida</taxon>
        <taxon>eudicotyledons</taxon>
        <taxon>Gunneridae</taxon>
        <taxon>Pentapetalae</taxon>
        <taxon>asterids</taxon>
        <taxon>campanulids</taxon>
        <taxon>Asterales</taxon>
        <taxon>Asteraceae</taxon>
        <taxon>Asteroideae</taxon>
        <taxon>Anthemideae</taxon>
        <taxon>Anthemidinae</taxon>
        <taxon>Tanacetum</taxon>
    </lineage>
</organism>
<dbReference type="AlphaFoldDB" id="A0A6L2P514"/>